<dbReference type="EMBL" id="SZWE01000001">
    <property type="protein sequence ID" value="MRU16100.1"/>
    <property type="molecule type" value="Genomic_DNA"/>
</dbReference>
<evidence type="ECO:0000256" key="3">
    <source>
        <dbReference type="ARBA" id="ARBA00022676"/>
    </source>
</evidence>
<dbReference type="CDD" id="cd00761">
    <property type="entry name" value="Glyco_tranf_GTA_type"/>
    <property type="match status" value="1"/>
</dbReference>
<organism evidence="7 8">
    <name type="scientific">Roseovarius bejariae</name>
    <dbReference type="NCBI Taxonomy" id="2576383"/>
    <lineage>
        <taxon>Bacteria</taxon>
        <taxon>Pseudomonadati</taxon>
        <taxon>Pseudomonadota</taxon>
        <taxon>Alphaproteobacteria</taxon>
        <taxon>Rhodobacterales</taxon>
        <taxon>Roseobacteraceae</taxon>
        <taxon>Roseovarius</taxon>
    </lineage>
</organism>
<dbReference type="PANTHER" id="PTHR43646:SF2">
    <property type="entry name" value="GLYCOSYLTRANSFERASE 2-LIKE DOMAIN-CONTAINING PROTEIN"/>
    <property type="match status" value="1"/>
</dbReference>
<name>A0A844CZS7_9RHOB</name>
<dbReference type="InterPro" id="IPR029044">
    <property type="entry name" value="Nucleotide-diphossugar_trans"/>
</dbReference>
<evidence type="ECO:0000256" key="5">
    <source>
        <dbReference type="ARBA" id="ARBA00023136"/>
    </source>
</evidence>
<keyword evidence="4 7" id="KW-0808">Transferase</keyword>
<keyword evidence="5" id="KW-0472">Membrane</keyword>
<feature type="domain" description="Glycosyltransferase 2-like" evidence="6">
    <location>
        <begin position="8"/>
        <end position="150"/>
    </location>
</feature>
<keyword evidence="3" id="KW-0328">Glycosyltransferase</keyword>
<keyword evidence="8" id="KW-1185">Reference proteome</keyword>
<evidence type="ECO:0000256" key="2">
    <source>
        <dbReference type="ARBA" id="ARBA00022475"/>
    </source>
</evidence>
<comment type="subcellular location">
    <subcellularLocation>
        <location evidence="1">Cell membrane</location>
    </subcellularLocation>
</comment>
<dbReference type="Pfam" id="PF00535">
    <property type="entry name" value="Glycos_transf_2"/>
    <property type="match status" value="1"/>
</dbReference>
<comment type="caution">
    <text evidence="7">The sequence shown here is derived from an EMBL/GenBank/DDBJ whole genome shotgun (WGS) entry which is preliminary data.</text>
</comment>
<dbReference type="Gene3D" id="3.90.550.10">
    <property type="entry name" value="Spore Coat Polysaccharide Biosynthesis Protein SpsA, Chain A"/>
    <property type="match status" value="1"/>
</dbReference>
<protein>
    <submittedName>
        <fullName evidence="7">Glycosyltransferase family 2 protein</fullName>
    </submittedName>
</protein>
<dbReference type="PANTHER" id="PTHR43646">
    <property type="entry name" value="GLYCOSYLTRANSFERASE"/>
    <property type="match status" value="1"/>
</dbReference>
<dbReference type="GO" id="GO:0005886">
    <property type="term" value="C:plasma membrane"/>
    <property type="evidence" value="ECO:0007669"/>
    <property type="project" value="UniProtKB-SubCell"/>
</dbReference>
<dbReference type="InterPro" id="IPR001173">
    <property type="entry name" value="Glyco_trans_2-like"/>
</dbReference>
<evidence type="ECO:0000259" key="6">
    <source>
        <dbReference type="Pfam" id="PF00535"/>
    </source>
</evidence>
<accession>A0A844CZS7</accession>
<dbReference type="SUPFAM" id="SSF53448">
    <property type="entry name" value="Nucleotide-diphospho-sugar transferases"/>
    <property type="match status" value="1"/>
</dbReference>
<evidence type="ECO:0000256" key="4">
    <source>
        <dbReference type="ARBA" id="ARBA00022679"/>
    </source>
</evidence>
<sequence length="280" mass="30782">MVSNPLVSIILPAHDEASYIGNCLRALLASDPGPYRAEVVVVANACSDSTAMVAKRFEDTACARGWTLSVIETETPGKLNALNLAEETARGDVLIYLDADVIVSRPLVSRIAEALDTPAPRYASGQPEVRAQSGFTRAYARIWQRLPFIATGVPGFGVFAMNIAGRARWGAWPEIISDDTFARLHFAPDERERVVARYSWPMIEGFWNLVKVRRRQDDGVDEVASYYPHLMENDDVVPPGKIEVLRLGLSDPLGLAAYLAVKLAVRSGLAESKQSWVRGR</sequence>
<gene>
    <name evidence="7" type="ORF">FDP25_11730</name>
</gene>
<dbReference type="GO" id="GO:0016757">
    <property type="term" value="F:glycosyltransferase activity"/>
    <property type="evidence" value="ECO:0007669"/>
    <property type="project" value="UniProtKB-KW"/>
</dbReference>
<evidence type="ECO:0000256" key="1">
    <source>
        <dbReference type="ARBA" id="ARBA00004236"/>
    </source>
</evidence>
<dbReference type="Proteomes" id="UP000564704">
    <property type="component" value="Unassembled WGS sequence"/>
</dbReference>
<proteinExistence type="predicted"/>
<dbReference type="AlphaFoldDB" id="A0A844CZS7"/>
<keyword evidence="2" id="KW-1003">Cell membrane</keyword>
<reference evidence="7 8" key="1">
    <citation type="submission" date="2019-05" db="EMBL/GenBank/DDBJ databases">
        <title>Roseovarius bejariae sp. nov., a moderately halophylic bacterium isolated from a saline soil in Rambla Salada (Murcia).</title>
        <authorList>
            <person name="Castro D.J."/>
            <person name="Gomez-Altuve A."/>
            <person name="Reina J.C."/>
            <person name="Rodriguez M."/>
            <person name="Sampedro I."/>
            <person name="Llamas I."/>
            <person name="Martinez-Checa F."/>
        </authorList>
    </citation>
    <scope>NUCLEOTIDE SEQUENCE [LARGE SCALE GENOMIC DNA]</scope>
    <source>
        <strain evidence="7 8">A21</strain>
    </source>
</reference>
<evidence type="ECO:0000313" key="8">
    <source>
        <dbReference type="Proteomes" id="UP000564704"/>
    </source>
</evidence>
<evidence type="ECO:0000313" key="7">
    <source>
        <dbReference type="EMBL" id="MRU16100.1"/>
    </source>
</evidence>